<evidence type="ECO:0000259" key="1">
    <source>
        <dbReference type="Pfam" id="PF01636"/>
    </source>
</evidence>
<dbReference type="Proteomes" id="UP000018227">
    <property type="component" value="Unassembled WGS sequence"/>
</dbReference>
<name>V2Y7A3_9FIRM</name>
<dbReference type="InterPro" id="IPR002575">
    <property type="entry name" value="Aminoglycoside_PTrfase"/>
</dbReference>
<evidence type="ECO:0000313" key="3">
    <source>
        <dbReference type="Proteomes" id="UP000018227"/>
    </source>
</evidence>
<dbReference type="Pfam" id="PF01636">
    <property type="entry name" value="APH"/>
    <property type="match status" value="1"/>
</dbReference>
<dbReference type="AlphaFoldDB" id="V2Y7A3"/>
<dbReference type="EMBL" id="ACIL03000007">
    <property type="protein sequence ID" value="ESL03972.1"/>
    <property type="molecule type" value="Genomic_DNA"/>
</dbReference>
<gene>
    <name evidence="2" type="ORF">GCWU0000282_001140</name>
</gene>
<dbReference type="InterPro" id="IPR011009">
    <property type="entry name" value="Kinase-like_dom_sf"/>
</dbReference>
<evidence type="ECO:0000313" key="2">
    <source>
        <dbReference type="EMBL" id="ESL03972.1"/>
    </source>
</evidence>
<accession>V2Y7A3</accession>
<reference evidence="2 3" key="1">
    <citation type="submission" date="2013-06" db="EMBL/GenBank/DDBJ databases">
        <authorList>
            <person name="Weinstock G."/>
            <person name="Sodergren E."/>
            <person name="Clifton S."/>
            <person name="Fulton L."/>
            <person name="Fulton B."/>
            <person name="Courtney L."/>
            <person name="Fronick C."/>
            <person name="Harrison M."/>
            <person name="Strong C."/>
            <person name="Farmer C."/>
            <person name="Delahaunty K."/>
            <person name="Markovic C."/>
            <person name="Hall O."/>
            <person name="Minx P."/>
            <person name="Tomlinson C."/>
            <person name="Mitreva M."/>
            <person name="Nelson J."/>
            <person name="Hou S."/>
            <person name="Wollam A."/>
            <person name="Pepin K.H."/>
            <person name="Johnson M."/>
            <person name="Bhonagiri V."/>
            <person name="Nash W.E."/>
            <person name="Warren W."/>
            <person name="Chinwalla A."/>
            <person name="Mardis E.R."/>
            <person name="Wilson R.K."/>
        </authorList>
    </citation>
    <scope>NUCLEOTIDE SEQUENCE [LARGE SCALE GENOMIC DNA]</scope>
    <source>
        <strain evidence="2 3">ATCC 51271</strain>
    </source>
</reference>
<keyword evidence="3" id="KW-1185">Reference proteome</keyword>
<dbReference type="Gene3D" id="3.90.1200.10">
    <property type="match status" value="1"/>
</dbReference>
<dbReference type="RefSeq" id="WP_023354021.1">
    <property type="nucleotide sequence ID" value="NZ_KI535367.1"/>
</dbReference>
<dbReference type="SUPFAM" id="SSF56112">
    <property type="entry name" value="Protein kinase-like (PK-like)"/>
    <property type="match status" value="1"/>
</dbReference>
<organism evidence="2 3">
    <name type="scientific">Catonella morbi ATCC 51271</name>
    <dbReference type="NCBI Taxonomy" id="592026"/>
    <lineage>
        <taxon>Bacteria</taxon>
        <taxon>Bacillati</taxon>
        <taxon>Bacillota</taxon>
        <taxon>Clostridia</taxon>
        <taxon>Lachnospirales</taxon>
        <taxon>Lachnospiraceae</taxon>
        <taxon>Catonella</taxon>
    </lineage>
</organism>
<dbReference type="eggNOG" id="COG3173">
    <property type="taxonomic scope" value="Bacteria"/>
</dbReference>
<sequence>MLIQKKSFKKHLQIIMNKNISKIVQLPLEGGDSLTGQTSLGEAPILKLRLFFKDDEVSDVIIKCKSSKVILNGIKLLNYEKSRKLYYALARHHRILGFDGSFLREIAFYNKIEKELRQSLPFVYGTYQNKLKSQYMIVMKEFFEVEIPSKDLVCRVLDSILPFHISFYGKKESVTSLKLNCYSVKDYQKSRPLLRELFEKLGNENVLYFKEDLPCLMNFIDTIHEKREELREHFTLTHNDFCPRNLFFNGENIVIYDWELSAYGNPEHDLIEYLSFVLHEFSDSEVYDIMEYHREKLFSALNINMRKEEYQKILEFNISEFIVNKLSVYRRAGKFFSLDFIEDLCVNSARLFGLIKRRTGLK</sequence>
<comment type="caution">
    <text evidence="2">The sequence shown here is derived from an EMBL/GenBank/DDBJ whole genome shotgun (WGS) entry which is preliminary data.</text>
</comment>
<dbReference type="OrthoDB" id="9802385at2"/>
<proteinExistence type="predicted"/>
<protein>
    <recommendedName>
        <fullName evidence="1">Aminoglycoside phosphotransferase domain-containing protein</fullName>
    </recommendedName>
</protein>
<dbReference type="HOGENOM" id="CLU_764387_0_0_9"/>
<feature type="domain" description="Aminoglycoside phosphotransferase" evidence="1">
    <location>
        <begin position="218"/>
        <end position="286"/>
    </location>
</feature>
<dbReference type="STRING" id="592026.GCWU0000282_001140"/>